<dbReference type="Pfam" id="PF01381">
    <property type="entry name" value="HTH_3"/>
    <property type="match status" value="1"/>
</dbReference>
<dbReference type="InterPro" id="IPR010982">
    <property type="entry name" value="Lambda_DNA-bd_dom_sf"/>
</dbReference>
<dbReference type="SMART" id="SM00530">
    <property type="entry name" value="HTH_XRE"/>
    <property type="match status" value="1"/>
</dbReference>
<dbReference type="GO" id="GO:0005829">
    <property type="term" value="C:cytosol"/>
    <property type="evidence" value="ECO:0007669"/>
    <property type="project" value="TreeGrafter"/>
</dbReference>
<comment type="caution">
    <text evidence="3">The sequence shown here is derived from an EMBL/GenBank/DDBJ whole genome shotgun (WGS) entry which is preliminary data.</text>
</comment>
<dbReference type="PROSITE" id="PS50943">
    <property type="entry name" value="HTH_CROC1"/>
    <property type="match status" value="1"/>
</dbReference>
<dbReference type="SUPFAM" id="SSF47413">
    <property type="entry name" value="lambda repressor-like DNA-binding domains"/>
    <property type="match status" value="1"/>
</dbReference>
<dbReference type="GO" id="GO:0003700">
    <property type="term" value="F:DNA-binding transcription factor activity"/>
    <property type="evidence" value="ECO:0007669"/>
    <property type="project" value="TreeGrafter"/>
</dbReference>
<protein>
    <submittedName>
        <fullName evidence="3">Helix-turn-helix transcriptional regulator</fullName>
    </submittedName>
</protein>
<dbReference type="InterPro" id="IPR050807">
    <property type="entry name" value="TransReg_Diox_bact_type"/>
</dbReference>
<dbReference type="Gene3D" id="1.10.260.40">
    <property type="entry name" value="lambda repressor-like DNA-binding domains"/>
    <property type="match status" value="1"/>
</dbReference>
<dbReference type="CDD" id="cd00093">
    <property type="entry name" value="HTH_XRE"/>
    <property type="match status" value="1"/>
</dbReference>
<evidence type="ECO:0000313" key="3">
    <source>
        <dbReference type="EMBL" id="MDS1004983.1"/>
    </source>
</evidence>
<dbReference type="GO" id="GO:0003677">
    <property type="term" value="F:DNA binding"/>
    <property type="evidence" value="ECO:0007669"/>
    <property type="project" value="UniProtKB-KW"/>
</dbReference>
<gene>
    <name evidence="3" type="ORF">P9J83_15975</name>
</gene>
<dbReference type="EMBL" id="JARUIS010000031">
    <property type="protein sequence ID" value="MDS1004983.1"/>
    <property type="molecule type" value="Genomic_DNA"/>
</dbReference>
<dbReference type="PANTHER" id="PTHR46797">
    <property type="entry name" value="HTH-TYPE TRANSCRIPTIONAL REGULATOR"/>
    <property type="match status" value="1"/>
</dbReference>
<evidence type="ECO:0000256" key="1">
    <source>
        <dbReference type="ARBA" id="ARBA00023125"/>
    </source>
</evidence>
<reference evidence="3" key="1">
    <citation type="submission" date="2023-04" db="EMBL/GenBank/DDBJ databases">
        <title>Assessment of the microbiological origin of a defect in Grana Padano cheese.</title>
        <authorList>
            <person name="Zago M."/>
            <person name="Rossetti L."/>
            <person name="Bonvini B."/>
            <person name="Carminati D."/>
            <person name="Giraffa G."/>
        </authorList>
    </citation>
    <scope>NUCLEOTIDE SEQUENCE</scope>
    <source>
        <strain evidence="3">4990</strain>
    </source>
</reference>
<dbReference type="RefSeq" id="WP_021136092.1">
    <property type="nucleotide sequence ID" value="NZ_JARUIS010000031.1"/>
</dbReference>
<name>A0AAE4FNE0_CLOSG</name>
<dbReference type="Proteomes" id="UP001182303">
    <property type="component" value="Unassembled WGS sequence"/>
</dbReference>
<dbReference type="PANTHER" id="PTHR46797:SF1">
    <property type="entry name" value="METHYLPHOSPHONATE SYNTHASE"/>
    <property type="match status" value="1"/>
</dbReference>
<dbReference type="AlphaFoldDB" id="A0AAE4FNE0"/>
<evidence type="ECO:0000259" key="2">
    <source>
        <dbReference type="PROSITE" id="PS50943"/>
    </source>
</evidence>
<dbReference type="InterPro" id="IPR001387">
    <property type="entry name" value="Cro/C1-type_HTH"/>
</dbReference>
<proteinExistence type="predicted"/>
<organism evidence="3 4">
    <name type="scientific">Clostridium sporogenes</name>
    <dbReference type="NCBI Taxonomy" id="1509"/>
    <lineage>
        <taxon>Bacteria</taxon>
        <taxon>Bacillati</taxon>
        <taxon>Bacillota</taxon>
        <taxon>Clostridia</taxon>
        <taxon>Eubacteriales</taxon>
        <taxon>Clostridiaceae</taxon>
        <taxon>Clostridium</taxon>
    </lineage>
</organism>
<accession>A0AAE4FNE0</accession>
<feature type="domain" description="HTH cro/C1-type" evidence="2">
    <location>
        <begin position="4"/>
        <end position="59"/>
    </location>
</feature>
<sequence length="63" mass="6749">MKKIKQLRLIKGLTLQKLSNKSGVAVGYIADLENGKALNPTLKTLNKIANALGVKTTDLLDTA</sequence>
<keyword evidence="1" id="KW-0238">DNA-binding</keyword>
<evidence type="ECO:0000313" key="4">
    <source>
        <dbReference type="Proteomes" id="UP001182303"/>
    </source>
</evidence>